<gene>
    <name evidence="7" type="ORF">CCDG5_0714</name>
</gene>
<accession>A0A078KN28</accession>
<dbReference type="Pfam" id="PF04932">
    <property type="entry name" value="Wzy_C"/>
    <property type="match status" value="1"/>
</dbReference>
<sequence>MFPLESLNKGTEIIEKLIKILVLLLTPVLLFASHVIIAEFMDSCYLTLAHIYWIILGALTVIYIIKKGVNGIRFGRSARYFAAIAILVLYSLFSLRFAIDFQTSLNQVVFQLFGAATVFYITVFLKDEGDLKNFLRVMTVCLAITAVIGIYEMYSGNYLFDPSESMLSKVNVYGHKYPCVSFYNTNDLATFFTLFSPFAIFALIDWVGGIAGKICGFALSVLVFMNLLGGRARISFGVIFSLSILILLVCLTVKNYRKFASAALSFILGLPFAELILRLTEIKNGTLFTKIQTITRKDYSVNERLTIMISGLRMSAAHLLTGVGVGNSVPLLPKYAEIRPINLHNTPLEILAEFGIFIFLIYVLMVIFLAVDFYKKSRANSRHGFFSILCLLMLLAFQFESLQPSDALHISVLWVLFGILFAADKLLFNNDIPLENRQFSFKKLFNEECD</sequence>
<dbReference type="InterPro" id="IPR007016">
    <property type="entry name" value="O-antigen_ligase-rel_domated"/>
</dbReference>
<feature type="transmembrane region" description="Helical" evidence="5">
    <location>
        <begin position="137"/>
        <end position="160"/>
    </location>
</feature>
<feature type="transmembrane region" description="Helical" evidence="5">
    <location>
        <begin position="407"/>
        <end position="428"/>
    </location>
</feature>
<keyword evidence="4 5" id="KW-0472">Membrane</keyword>
<protein>
    <submittedName>
        <fullName evidence="7">Putative membrane protein</fullName>
    </submittedName>
</protein>
<dbReference type="PATRIC" id="fig|29343.3.peg.748"/>
<dbReference type="HOGENOM" id="CLU_607938_0_0_9"/>
<name>A0A078KN28_9FIRM</name>
<evidence type="ECO:0000313" key="8">
    <source>
        <dbReference type="Proteomes" id="UP000032431"/>
    </source>
</evidence>
<keyword evidence="8" id="KW-1185">Reference proteome</keyword>
<evidence type="ECO:0000313" key="7">
    <source>
        <dbReference type="EMBL" id="CDZ23843.1"/>
    </source>
</evidence>
<organism evidence="7 8">
    <name type="scientific">[Clostridium] cellulosi</name>
    <dbReference type="NCBI Taxonomy" id="29343"/>
    <lineage>
        <taxon>Bacteria</taxon>
        <taxon>Bacillati</taxon>
        <taxon>Bacillota</taxon>
        <taxon>Clostridia</taxon>
        <taxon>Eubacteriales</taxon>
        <taxon>Oscillospiraceae</taxon>
        <taxon>Oscillospiraceae incertae sedis</taxon>
    </lineage>
</organism>
<feature type="transmembrane region" description="Helical" evidence="5">
    <location>
        <begin position="383"/>
        <end position="401"/>
    </location>
</feature>
<evidence type="ECO:0000256" key="3">
    <source>
        <dbReference type="ARBA" id="ARBA00022989"/>
    </source>
</evidence>
<feature type="transmembrane region" description="Helical" evidence="5">
    <location>
        <begin position="350"/>
        <end position="371"/>
    </location>
</feature>
<dbReference type="STRING" id="29343.CCDG5_0714"/>
<feature type="transmembrane region" description="Helical" evidence="5">
    <location>
        <begin position="77"/>
        <end position="99"/>
    </location>
</feature>
<evidence type="ECO:0000259" key="6">
    <source>
        <dbReference type="Pfam" id="PF04932"/>
    </source>
</evidence>
<feature type="transmembrane region" description="Helical" evidence="5">
    <location>
        <begin position="259"/>
        <end position="277"/>
    </location>
</feature>
<dbReference type="AlphaFoldDB" id="A0A078KN28"/>
<dbReference type="Proteomes" id="UP000032431">
    <property type="component" value="Chromosome I"/>
</dbReference>
<feature type="transmembrane region" description="Helical" evidence="5">
    <location>
        <begin position="234"/>
        <end position="252"/>
    </location>
</feature>
<keyword evidence="2 5" id="KW-0812">Transmembrane</keyword>
<keyword evidence="3 5" id="KW-1133">Transmembrane helix</keyword>
<evidence type="ECO:0000256" key="5">
    <source>
        <dbReference type="SAM" id="Phobius"/>
    </source>
</evidence>
<dbReference type="PANTHER" id="PTHR37422:SF23">
    <property type="entry name" value="TEICHURONIC ACID BIOSYNTHESIS PROTEIN TUAE"/>
    <property type="match status" value="1"/>
</dbReference>
<dbReference type="EMBL" id="LM995447">
    <property type="protein sequence ID" value="CDZ23843.1"/>
    <property type="molecule type" value="Genomic_DNA"/>
</dbReference>
<evidence type="ECO:0000256" key="4">
    <source>
        <dbReference type="ARBA" id="ARBA00023136"/>
    </source>
</evidence>
<feature type="transmembrane region" description="Helical" evidence="5">
    <location>
        <begin position="180"/>
        <end position="203"/>
    </location>
</feature>
<feature type="domain" description="O-antigen ligase-related" evidence="6">
    <location>
        <begin position="219"/>
        <end position="363"/>
    </location>
</feature>
<dbReference type="GO" id="GO:0016020">
    <property type="term" value="C:membrane"/>
    <property type="evidence" value="ECO:0007669"/>
    <property type="project" value="UniProtKB-SubCell"/>
</dbReference>
<feature type="transmembrane region" description="Helical" evidence="5">
    <location>
        <begin position="47"/>
        <end position="65"/>
    </location>
</feature>
<comment type="subcellular location">
    <subcellularLocation>
        <location evidence="1">Membrane</location>
        <topology evidence="1">Multi-pass membrane protein</topology>
    </subcellularLocation>
</comment>
<feature type="transmembrane region" description="Helical" evidence="5">
    <location>
        <begin position="20"/>
        <end position="41"/>
    </location>
</feature>
<feature type="transmembrane region" description="Helical" evidence="5">
    <location>
        <begin position="210"/>
        <end position="228"/>
    </location>
</feature>
<dbReference type="InterPro" id="IPR051533">
    <property type="entry name" value="WaaL-like"/>
</dbReference>
<dbReference type="PANTHER" id="PTHR37422">
    <property type="entry name" value="TEICHURONIC ACID BIOSYNTHESIS PROTEIN TUAE"/>
    <property type="match status" value="1"/>
</dbReference>
<evidence type="ECO:0000256" key="2">
    <source>
        <dbReference type="ARBA" id="ARBA00022692"/>
    </source>
</evidence>
<evidence type="ECO:0000256" key="1">
    <source>
        <dbReference type="ARBA" id="ARBA00004141"/>
    </source>
</evidence>
<reference evidence="8" key="1">
    <citation type="submission" date="2014-07" db="EMBL/GenBank/DDBJ databases">
        <authorList>
            <person name="Wibberg D."/>
        </authorList>
    </citation>
    <scope>NUCLEOTIDE SEQUENCE [LARGE SCALE GENOMIC DNA]</scope>
    <source>
        <strain evidence="8">DG5</strain>
    </source>
</reference>
<dbReference type="KEGG" id="ccel:CCDG5_0714"/>
<feature type="transmembrane region" description="Helical" evidence="5">
    <location>
        <begin position="105"/>
        <end position="125"/>
    </location>
</feature>
<proteinExistence type="predicted"/>